<dbReference type="InterPro" id="IPR058532">
    <property type="entry name" value="YjbR/MT2646/Rv2570-like"/>
</dbReference>
<dbReference type="RefSeq" id="WP_269126088.1">
    <property type="nucleotide sequence ID" value="NZ_JAPUBN010000017.1"/>
</dbReference>
<keyword evidence="1" id="KW-0238">DNA-binding</keyword>
<keyword evidence="2" id="KW-1185">Reference proteome</keyword>
<dbReference type="Proteomes" id="UP001149719">
    <property type="component" value="Unassembled WGS sequence"/>
</dbReference>
<proteinExistence type="predicted"/>
<accession>A0ABT4JVP1</accession>
<comment type="caution">
    <text evidence="1">The sequence shown here is derived from an EMBL/GenBank/DDBJ whole genome shotgun (WGS) entry which is preliminary data.</text>
</comment>
<dbReference type="InterPro" id="IPR007351">
    <property type="entry name" value="YjbR"/>
</dbReference>
<sequence length="134" mass="15481">MSKEMSIEHLGKASEEWVDYFLSKLGAVYEFPFGIEVMVFKVRNKMFGFLMRYQGQLAMNIKCEPNHALELREVFSCVMPGYHMNKKHWNTILIDGSLPEGELQRQIDHSYDLVVSSLPKKLRQLLSVEHSTGA</sequence>
<evidence type="ECO:0000313" key="1">
    <source>
        <dbReference type="EMBL" id="MCZ2722453.1"/>
    </source>
</evidence>
<dbReference type="GO" id="GO:0003677">
    <property type="term" value="F:DNA binding"/>
    <property type="evidence" value="ECO:0007669"/>
    <property type="project" value="UniProtKB-KW"/>
</dbReference>
<dbReference type="EMBL" id="JAPUBN010000017">
    <property type="protein sequence ID" value="MCZ2722453.1"/>
    <property type="molecule type" value="Genomic_DNA"/>
</dbReference>
<dbReference type="SUPFAM" id="SSF142906">
    <property type="entry name" value="YjbR-like"/>
    <property type="match status" value="1"/>
</dbReference>
<organism evidence="1 2">
    <name type="scientific">Marinomonas phaeophyticola</name>
    <dbReference type="NCBI Taxonomy" id="3004091"/>
    <lineage>
        <taxon>Bacteria</taxon>
        <taxon>Pseudomonadati</taxon>
        <taxon>Pseudomonadota</taxon>
        <taxon>Gammaproteobacteria</taxon>
        <taxon>Oceanospirillales</taxon>
        <taxon>Oceanospirillaceae</taxon>
        <taxon>Marinomonas</taxon>
    </lineage>
</organism>
<dbReference type="PANTHER" id="PTHR35145">
    <property type="entry name" value="CYTOPLASMIC PROTEIN-RELATED"/>
    <property type="match status" value="1"/>
</dbReference>
<dbReference type="PANTHER" id="PTHR35145:SF1">
    <property type="entry name" value="CYTOPLASMIC PROTEIN"/>
    <property type="match status" value="1"/>
</dbReference>
<dbReference type="Gene3D" id="3.90.1150.30">
    <property type="match status" value="1"/>
</dbReference>
<protein>
    <submittedName>
        <fullName evidence="1">MmcQ/YjbR family DNA-binding protein</fullName>
    </submittedName>
</protein>
<gene>
    <name evidence="1" type="ORF">O1D97_12745</name>
</gene>
<name>A0ABT4JVP1_9GAMM</name>
<reference evidence="1" key="1">
    <citation type="submission" date="2022-12" db="EMBL/GenBank/DDBJ databases">
        <title>Marinomonas 15G1-11 sp. nov, isolated from marine algae.</title>
        <authorList>
            <person name="Butt M."/>
            <person name="Choi D.G."/>
            <person name="Kim J.M."/>
            <person name="Lee J.K."/>
            <person name="Baek J.H."/>
            <person name="Jeon C.O."/>
        </authorList>
    </citation>
    <scope>NUCLEOTIDE SEQUENCE</scope>
    <source>
        <strain evidence="1">15G1-11</strain>
    </source>
</reference>
<dbReference type="InterPro" id="IPR038056">
    <property type="entry name" value="YjbR-like_sf"/>
</dbReference>
<dbReference type="Pfam" id="PF04237">
    <property type="entry name" value="YjbR"/>
    <property type="match status" value="1"/>
</dbReference>
<evidence type="ECO:0000313" key="2">
    <source>
        <dbReference type="Proteomes" id="UP001149719"/>
    </source>
</evidence>